<dbReference type="InterPro" id="IPR005624">
    <property type="entry name" value="PduO/GlcC-like"/>
</dbReference>
<reference evidence="1 2" key="1">
    <citation type="submission" date="2024-10" db="EMBL/GenBank/DDBJ databases">
        <title>Updated reference genomes for cyclostephanoid diatoms.</title>
        <authorList>
            <person name="Roberts W.R."/>
            <person name="Alverson A.J."/>
        </authorList>
    </citation>
    <scope>NUCLEOTIDE SEQUENCE [LARGE SCALE GENOMIC DNA]</scope>
    <source>
        <strain evidence="1 2">AJA276-08</strain>
    </source>
</reference>
<comment type="caution">
    <text evidence="1">The sequence shown here is derived from an EMBL/GenBank/DDBJ whole genome shotgun (WGS) entry which is preliminary data.</text>
</comment>
<dbReference type="AlphaFoldDB" id="A0ABD3P2E3"/>
<sequence>MDGCTHVGIPEFSYAKAYTCVAMNLSSREFRDKYTSDNNPAKFCQMNSMINISGGKMAAFPGGILLRNRDNDVLGAIGVSGASGDEDEYVCLRSVWDSGLNQRNTAVLRRGKVDESCHHFTIPSMGLW</sequence>
<organism evidence="1 2">
    <name type="scientific">Stephanodiscus triporus</name>
    <dbReference type="NCBI Taxonomy" id="2934178"/>
    <lineage>
        <taxon>Eukaryota</taxon>
        <taxon>Sar</taxon>
        <taxon>Stramenopiles</taxon>
        <taxon>Ochrophyta</taxon>
        <taxon>Bacillariophyta</taxon>
        <taxon>Coscinodiscophyceae</taxon>
        <taxon>Thalassiosirophycidae</taxon>
        <taxon>Stephanodiscales</taxon>
        <taxon>Stephanodiscaceae</taxon>
        <taxon>Stephanodiscus</taxon>
    </lineage>
</organism>
<protein>
    <submittedName>
        <fullName evidence="1">Uncharacterized protein</fullName>
    </submittedName>
</protein>
<evidence type="ECO:0000313" key="2">
    <source>
        <dbReference type="Proteomes" id="UP001530315"/>
    </source>
</evidence>
<dbReference type="EMBL" id="JALLAZ020001042">
    <property type="protein sequence ID" value="KAL3781937.1"/>
    <property type="molecule type" value="Genomic_DNA"/>
</dbReference>
<name>A0ABD3P2E3_9STRA</name>
<keyword evidence="2" id="KW-1185">Reference proteome</keyword>
<gene>
    <name evidence="1" type="ORF">ACHAW5_008382</name>
</gene>
<dbReference type="Pfam" id="PF03928">
    <property type="entry name" value="HbpS-like"/>
    <property type="match status" value="1"/>
</dbReference>
<dbReference type="InterPro" id="IPR038084">
    <property type="entry name" value="PduO/GlcC-like_sf"/>
</dbReference>
<accession>A0ABD3P2E3</accession>
<dbReference type="Proteomes" id="UP001530315">
    <property type="component" value="Unassembled WGS sequence"/>
</dbReference>
<proteinExistence type="predicted"/>
<dbReference type="SUPFAM" id="SSF143744">
    <property type="entry name" value="GlcG-like"/>
    <property type="match status" value="1"/>
</dbReference>
<dbReference type="Gene3D" id="3.30.450.150">
    <property type="entry name" value="Haem-degrading domain"/>
    <property type="match status" value="1"/>
</dbReference>
<evidence type="ECO:0000313" key="1">
    <source>
        <dbReference type="EMBL" id="KAL3781937.1"/>
    </source>
</evidence>